<gene>
    <name evidence="1" type="ORF">G3I43_07175</name>
</gene>
<name>A0A6G3SM52_STRAQ</name>
<sequence>MDDPQARPHGGDGQFVRSLTTAERDAEAARLRSLGWTYPRIAAELGFKQRADAYNAVQRVLKETVREAGDDVRALELERLDAELSRLADVEREVWTVLKRKHVTVSNGQVIRIDGEPLLDDAPVLQAADRLVKIEDARRKNGERRAKLLGLDAPTKQAITITPERAAALEQLVEELGEQ</sequence>
<dbReference type="RefSeq" id="WP_164256934.1">
    <property type="nucleotide sequence ID" value="NZ_JAAGMK010000180.1"/>
</dbReference>
<accession>A0A6G3SM52</accession>
<dbReference type="EMBL" id="JAAGMK010000180">
    <property type="protein sequence ID" value="NEB83960.1"/>
    <property type="molecule type" value="Genomic_DNA"/>
</dbReference>
<comment type="caution">
    <text evidence="1">The sequence shown here is derived from an EMBL/GenBank/DDBJ whole genome shotgun (WGS) entry which is preliminary data.</text>
</comment>
<proteinExistence type="predicted"/>
<reference evidence="1" key="1">
    <citation type="submission" date="2020-01" db="EMBL/GenBank/DDBJ databases">
        <title>Insect and environment-associated Actinomycetes.</title>
        <authorList>
            <person name="Currrie C."/>
            <person name="Chevrette M."/>
            <person name="Carlson C."/>
            <person name="Stubbendieck R."/>
            <person name="Wendt-Pienkowski E."/>
        </authorList>
    </citation>
    <scope>NUCLEOTIDE SEQUENCE</scope>
    <source>
        <strain evidence="1">SID505</strain>
    </source>
</reference>
<dbReference type="AlphaFoldDB" id="A0A6G3SM52"/>
<organism evidence="1">
    <name type="scientific">Streptomyces anulatus</name>
    <name type="common">Streptomyces chrysomallus</name>
    <dbReference type="NCBI Taxonomy" id="1892"/>
    <lineage>
        <taxon>Bacteria</taxon>
        <taxon>Bacillati</taxon>
        <taxon>Actinomycetota</taxon>
        <taxon>Actinomycetes</taxon>
        <taxon>Kitasatosporales</taxon>
        <taxon>Streptomycetaceae</taxon>
        <taxon>Streptomyces</taxon>
    </lineage>
</organism>
<evidence type="ECO:0000313" key="1">
    <source>
        <dbReference type="EMBL" id="NEB83960.1"/>
    </source>
</evidence>
<protein>
    <submittedName>
        <fullName evidence="1">Uncharacterized protein</fullName>
    </submittedName>
</protein>